<organism evidence="2 3">
    <name type="scientific">Chaetomium strumarium</name>
    <dbReference type="NCBI Taxonomy" id="1170767"/>
    <lineage>
        <taxon>Eukaryota</taxon>
        <taxon>Fungi</taxon>
        <taxon>Dikarya</taxon>
        <taxon>Ascomycota</taxon>
        <taxon>Pezizomycotina</taxon>
        <taxon>Sordariomycetes</taxon>
        <taxon>Sordariomycetidae</taxon>
        <taxon>Sordariales</taxon>
        <taxon>Chaetomiaceae</taxon>
        <taxon>Chaetomium</taxon>
    </lineage>
</organism>
<sequence length="223" mass="24168">MPRKWDINGDEERLPEGVRRTGYDADTQTYTYEADDGSVYDGAPGQLYGRLTKTAESVRSRRTTTTTTSSSSSPSQCTTSTSPERGTPPSSPPRSRSGSPQTFSTILNNNKNNTPSSHPRRAASSSSSAAAARPYTPKSIPYHTTTAAASPTTTMGSSSSLRTHPTAKGAAKVLASDLKEYTREAAISVMLRMSKSIRKRTRAKRAANERGWVVEEKEGEEER</sequence>
<dbReference type="RefSeq" id="XP_062722132.1">
    <property type="nucleotide sequence ID" value="XM_062866815.1"/>
</dbReference>
<feature type="region of interest" description="Disordered" evidence="1">
    <location>
        <begin position="201"/>
        <end position="223"/>
    </location>
</feature>
<reference evidence="2" key="1">
    <citation type="journal article" date="2023" name="Mol. Phylogenet. Evol.">
        <title>Genome-scale phylogeny and comparative genomics of the fungal order Sordariales.</title>
        <authorList>
            <person name="Hensen N."/>
            <person name="Bonometti L."/>
            <person name="Westerberg I."/>
            <person name="Brannstrom I.O."/>
            <person name="Guillou S."/>
            <person name="Cros-Aarteil S."/>
            <person name="Calhoun S."/>
            <person name="Haridas S."/>
            <person name="Kuo A."/>
            <person name="Mondo S."/>
            <person name="Pangilinan J."/>
            <person name="Riley R."/>
            <person name="LaButti K."/>
            <person name="Andreopoulos B."/>
            <person name="Lipzen A."/>
            <person name="Chen C."/>
            <person name="Yan M."/>
            <person name="Daum C."/>
            <person name="Ng V."/>
            <person name="Clum A."/>
            <person name="Steindorff A."/>
            <person name="Ohm R.A."/>
            <person name="Martin F."/>
            <person name="Silar P."/>
            <person name="Natvig D.O."/>
            <person name="Lalanne C."/>
            <person name="Gautier V."/>
            <person name="Ament-Velasquez S.L."/>
            <person name="Kruys A."/>
            <person name="Hutchinson M.I."/>
            <person name="Powell A.J."/>
            <person name="Barry K."/>
            <person name="Miller A.N."/>
            <person name="Grigoriev I.V."/>
            <person name="Debuchy R."/>
            <person name="Gladieux P."/>
            <person name="Hiltunen Thoren M."/>
            <person name="Johannesson H."/>
        </authorList>
    </citation>
    <scope>NUCLEOTIDE SEQUENCE</scope>
    <source>
        <strain evidence="2">CBS 333.67</strain>
    </source>
</reference>
<feature type="compositionally biased region" description="Low complexity" evidence="1">
    <location>
        <begin position="63"/>
        <end position="100"/>
    </location>
</feature>
<dbReference type="Proteomes" id="UP001273166">
    <property type="component" value="Unassembled WGS sequence"/>
</dbReference>
<dbReference type="EMBL" id="JAUDZG010000003">
    <property type="protein sequence ID" value="KAK3306352.1"/>
    <property type="molecule type" value="Genomic_DNA"/>
</dbReference>
<proteinExistence type="predicted"/>
<accession>A0AAJ0GUC6</accession>
<evidence type="ECO:0000313" key="2">
    <source>
        <dbReference type="EMBL" id="KAK3306352.1"/>
    </source>
</evidence>
<feature type="compositionally biased region" description="Basic and acidic residues" evidence="1">
    <location>
        <begin position="206"/>
        <end position="216"/>
    </location>
</feature>
<evidence type="ECO:0000313" key="3">
    <source>
        <dbReference type="Proteomes" id="UP001273166"/>
    </source>
</evidence>
<protein>
    <submittedName>
        <fullName evidence="2">Uncharacterized protein</fullName>
    </submittedName>
</protein>
<dbReference type="GeneID" id="87885644"/>
<reference evidence="2" key="2">
    <citation type="submission" date="2023-06" db="EMBL/GenBank/DDBJ databases">
        <authorList>
            <consortium name="Lawrence Berkeley National Laboratory"/>
            <person name="Mondo S.J."/>
            <person name="Hensen N."/>
            <person name="Bonometti L."/>
            <person name="Westerberg I."/>
            <person name="Brannstrom I.O."/>
            <person name="Guillou S."/>
            <person name="Cros-Aarteil S."/>
            <person name="Calhoun S."/>
            <person name="Haridas S."/>
            <person name="Kuo A."/>
            <person name="Pangilinan J."/>
            <person name="Riley R."/>
            <person name="Labutti K."/>
            <person name="Andreopoulos B."/>
            <person name="Lipzen A."/>
            <person name="Chen C."/>
            <person name="Yanf M."/>
            <person name="Daum C."/>
            <person name="Ng V."/>
            <person name="Clum A."/>
            <person name="Steindorff A."/>
            <person name="Ohm R."/>
            <person name="Martin F."/>
            <person name="Silar P."/>
            <person name="Natvig D."/>
            <person name="Lalanne C."/>
            <person name="Gautier V."/>
            <person name="Ament-Velasquez S.L."/>
            <person name="Kruys A."/>
            <person name="Hutchinson M.I."/>
            <person name="Powell A.J."/>
            <person name="Barry K."/>
            <person name="Miller A.N."/>
            <person name="Grigoriev I.V."/>
            <person name="Debuchy R."/>
            <person name="Gladieux P."/>
            <person name="Thoren M.H."/>
            <person name="Johannesson H."/>
        </authorList>
    </citation>
    <scope>NUCLEOTIDE SEQUENCE</scope>
    <source>
        <strain evidence="2">CBS 333.67</strain>
    </source>
</reference>
<gene>
    <name evidence="2" type="ORF">B0T15DRAFT_491903</name>
</gene>
<evidence type="ECO:0000256" key="1">
    <source>
        <dbReference type="SAM" id="MobiDB-lite"/>
    </source>
</evidence>
<feature type="compositionally biased region" description="Low complexity" evidence="1">
    <location>
        <begin position="122"/>
        <end position="134"/>
    </location>
</feature>
<feature type="compositionally biased region" description="Low complexity" evidence="1">
    <location>
        <begin position="144"/>
        <end position="160"/>
    </location>
</feature>
<feature type="compositionally biased region" description="Polar residues" evidence="1">
    <location>
        <begin position="101"/>
        <end position="114"/>
    </location>
</feature>
<feature type="compositionally biased region" description="Basic and acidic residues" evidence="1">
    <location>
        <begin position="1"/>
        <end position="23"/>
    </location>
</feature>
<keyword evidence="3" id="KW-1185">Reference proteome</keyword>
<dbReference type="AlphaFoldDB" id="A0AAJ0GUC6"/>
<feature type="region of interest" description="Disordered" evidence="1">
    <location>
        <begin position="1"/>
        <end position="167"/>
    </location>
</feature>
<comment type="caution">
    <text evidence="2">The sequence shown here is derived from an EMBL/GenBank/DDBJ whole genome shotgun (WGS) entry which is preliminary data.</text>
</comment>
<name>A0AAJ0GUC6_9PEZI</name>